<evidence type="ECO:0000313" key="3">
    <source>
        <dbReference type="Proteomes" id="UP000267521"/>
    </source>
</evidence>
<accession>A0A3M6PZB5</accession>
<evidence type="ECO:0008006" key="4">
    <source>
        <dbReference type="Google" id="ProtNLM"/>
    </source>
</evidence>
<comment type="caution">
    <text evidence="2">The sequence shown here is derived from an EMBL/GenBank/DDBJ whole genome shotgun (WGS) entry which is preliminary data.</text>
</comment>
<dbReference type="EMBL" id="RDQM01000013">
    <property type="protein sequence ID" value="RMW96135.1"/>
    <property type="molecule type" value="Genomic_DNA"/>
</dbReference>
<sequence length="599" mass="64388">MKKTALVIALGVALTACSKKEEATTEAPAAPKAAPAANLPLSYAPAGTAYVMGNFEPAPKTYIDTVTPMVNSIKAAVLQTIDRSLEALAQEDEPQAQTALQWVKERLQQPETLESMGIRFNSMAAVYEIAALPVMRLELADTQRFQAFIAEIEGKLGEKIPTAEVNGQPYWHIALDRPEQAQDEQPQEATQAAQPATAKPTQAPTGPQLVWAVVGQHLVMSIVPSSDLAQMPRLLGLEKPARSVIDSGELAAVNKEFGYQPYGPSLLLDTRRMLALAMPEQNNWISRQLKEDGIVIDATCKAELESIAAKAPRLMGGAKEMSQQKAVFSGLLELESKIAGDLQKIAAPVPALGSSRQGVEFGFSLNIQPLAQFLQAQSQAVQAAPYQCALLAPLNEGMAQMNQSIAGLYAVAGFASGVRVHLQELDLDTQKVRGMLLVASPNPQGLLGMAQGMMPELGKLGLLPDGQAKPLQSPLLGTISQEQDKAWLAMTDKSLGIAVGSDGQKPLEDALKATGLTPAPLVYFGADGPSYAKLQKEFNDLSRSMMPPEADDLGLHQLEQLMEPLNQAAIDLYQSLRFVSSNYHFSSRGLELTSETQFR</sequence>
<evidence type="ECO:0000256" key="1">
    <source>
        <dbReference type="SAM" id="MobiDB-lite"/>
    </source>
</evidence>
<organism evidence="2 3">
    <name type="scientific">Allofranklinella schreckenbergeri</name>
    <dbReference type="NCBI Taxonomy" id="1076744"/>
    <lineage>
        <taxon>Bacteria</taxon>
        <taxon>Pseudomonadati</taxon>
        <taxon>Pseudomonadota</taxon>
        <taxon>Betaproteobacteria</taxon>
        <taxon>Burkholderiales</taxon>
        <taxon>Comamonadaceae</taxon>
        <taxon>Allofranklinella</taxon>
    </lineage>
</organism>
<dbReference type="Proteomes" id="UP000267521">
    <property type="component" value="Unassembled WGS sequence"/>
</dbReference>
<feature type="region of interest" description="Disordered" evidence="1">
    <location>
        <begin position="179"/>
        <end position="204"/>
    </location>
</feature>
<dbReference type="PROSITE" id="PS51257">
    <property type="entry name" value="PROKAR_LIPOPROTEIN"/>
    <property type="match status" value="1"/>
</dbReference>
<protein>
    <recommendedName>
        <fullName evidence="4">DUF3352 domain-containing protein</fullName>
    </recommendedName>
</protein>
<proteinExistence type="predicted"/>
<name>A0A3M6PZB5_9BURK</name>
<feature type="compositionally biased region" description="Low complexity" evidence="1">
    <location>
        <begin position="187"/>
        <end position="204"/>
    </location>
</feature>
<gene>
    <name evidence="2" type="ORF">EBQ26_10280</name>
</gene>
<dbReference type="AlphaFoldDB" id="A0A3M6PZB5"/>
<reference evidence="2 3" key="1">
    <citation type="submission" date="2018-10" db="EMBL/GenBank/DDBJ databases">
        <title>Comamonadaceae CDC group NO-1 genome sequencing and assembly.</title>
        <authorList>
            <person name="Bernier A.-M."/>
            <person name="Bernard K."/>
        </authorList>
    </citation>
    <scope>NUCLEOTIDE SEQUENCE [LARGE SCALE GENOMIC DNA]</scope>
    <source>
        <strain evidence="2 3">NML970147</strain>
    </source>
</reference>
<evidence type="ECO:0000313" key="2">
    <source>
        <dbReference type="EMBL" id="RMW96135.1"/>
    </source>
</evidence>
<dbReference type="RefSeq" id="WP_122238928.1">
    <property type="nucleotide sequence ID" value="NZ_RDQM01000013.1"/>
</dbReference>